<sequence>MLLSFLLRKCNDRDANTLPQFEIVYLLFLPFMTSFLFKKELTIFNSILALNALDIPLYEKIPMQALFIGFSAESDAELWEYGYGMLLNFSICQTLMKIGQLKSLDVIDCNLFSIVLTNVLYMIDPELPSLSFQILRGSLIAFFVTVAINYIISSLLTKMKKNPHIKSLSLFSIFVIVFPILMDQLIQLESIDERPSMWLLQYVLGSSARKSILLVWLSFLLILIPNVLIFKSNFSLNTSRKIWHFLILLLITMPFQMDPLFVKIALSGTIVLFLSVEYLRFLQLEPFGAYIDSKLRSFADFRDDKGPIIISYIYLIIGISTPLLINDSPVGLISLGVGDSLASIIGGKWGRYHWPGTRKTIEGTLSFIIGTSIVAYILKYYMEYFADITFSNLLWVCTISGILEGNSELNDNILIPTYMMILEKLLSN</sequence>
<evidence type="ECO:0000313" key="12">
    <source>
        <dbReference type="Proteomes" id="UP000001640"/>
    </source>
</evidence>
<evidence type="ECO:0000256" key="9">
    <source>
        <dbReference type="ARBA" id="ARBA00023136"/>
    </source>
</evidence>
<evidence type="ECO:0000256" key="7">
    <source>
        <dbReference type="ARBA" id="ARBA00022824"/>
    </source>
</evidence>
<evidence type="ECO:0000256" key="10">
    <source>
        <dbReference type="SAM" id="Phobius"/>
    </source>
</evidence>
<protein>
    <recommendedName>
        <fullName evidence="3">dolichol kinase</fullName>
        <ecNumber evidence="3">2.7.1.108</ecNumber>
    </recommendedName>
</protein>
<keyword evidence="7" id="KW-0256">Endoplasmic reticulum</keyword>
<feature type="transmembrane region" description="Helical" evidence="10">
    <location>
        <begin position="242"/>
        <end position="258"/>
    </location>
</feature>
<reference evidence="12" key="1">
    <citation type="journal article" date="2011" name="Proc. Natl. Acad. Sci. U.S.A.">
        <title>Evolutionary erosion of yeast sex chromosomes by mating-type switching accidents.</title>
        <authorList>
            <person name="Gordon J.L."/>
            <person name="Armisen D."/>
            <person name="Proux-Wera E."/>
            <person name="Oheigeartaigh S.S."/>
            <person name="Byrne K.P."/>
            <person name="Wolfe K.H."/>
        </authorList>
    </citation>
    <scope>NUCLEOTIDE SEQUENCE [LARGE SCALE GENOMIC DNA]</scope>
    <source>
        <strain evidence="12">ATCC 76901 / BCRC 22586 / CBS 4309 / NBRC 1992 / NRRL Y-12630</strain>
    </source>
</reference>
<name>G0V8M7_NAUCA</name>
<feature type="transmembrane region" description="Helical" evidence="10">
    <location>
        <begin position="305"/>
        <end position="325"/>
    </location>
</feature>
<evidence type="ECO:0000256" key="5">
    <source>
        <dbReference type="ARBA" id="ARBA00022692"/>
    </source>
</evidence>
<dbReference type="EMBL" id="HE576752">
    <property type="protein sequence ID" value="CCC67826.1"/>
    <property type="molecule type" value="Genomic_DNA"/>
</dbReference>
<dbReference type="AlphaFoldDB" id="G0V8M7"/>
<feature type="transmembrane region" description="Helical" evidence="10">
    <location>
        <begin position="106"/>
        <end position="123"/>
    </location>
</feature>
<evidence type="ECO:0000256" key="6">
    <source>
        <dbReference type="ARBA" id="ARBA00022777"/>
    </source>
</evidence>
<dbReference type="EC" id="2.7.1.108" evidence="3"/>
<feature type="transmembrane region" description="Helical" evidence="10">
    <location>
        <begin position="361"/>
        <end position="378"/>
    </location>
</feature>
<evidence type="ECO:0000256" key="3">
    <source>
        <dbReference type="ARBA" id="ARBA00012132"/>
    </source>
</evidence>
<dbReference type="PANTHER" id="PTHR13205">
    <property type="entry name" value="TRANSMEMBRANE PROTEIN 15-RELATED"/>
    <property type="match status" value="1"/>
</dbReference>
<dbReference type="eggNOG" id="KOG2468">
    <property type="taxonomic scope" value="Eukaryota"/>
</dbReference>
<dbReference type="Proteomes" id="UP000001640">
    <property type="component" value="Chromosome 1"/>
</dbReference>
<keyword evidence="8 10" id="KW-1133">Transmembrane helix</keyword>
<dbReference type="InterPro" id="IPR032974">
    <property type="entry name" value="Polypren_kinase"/>
</dbReference>
<keyword evidence="6" id="KW-0418">Kinase</keyword>
<evidence type="ECO:0000256" key="2">
    <source>
        <dbReference type="ARBA" id="ARBA00010794"/>
    </source>
</evidence>
<keyword evidence="4" id="KW-0808">Transferase</keyword>
<dbReference type="GO" id="GO:0004168">
    <property type="term" value="F:dolichol kinase activity"/>
    <property type="evidence" value="ECO:0007669"/>
    <property type="project" value="UniProtKB-EC"/>
</dbReference>
<reference key="2">
    <citation type="submission" date="2011-08" db="EMBL/GenBank/DDBJ databases">
        <title>Genome sequence of Naumovozyma castellii.</title>
        <authorList>
            <person name="Gordon J.L."/>
            <person name="Armisen D."/>
            <person name="Proux-Wera E."/>
            <person name="OhEigeartaigh S.S."/>
            <person name="Byrne K.P."/>
            <person name="Wolfe K.H."/>
        </authorList>
    </citation>
    <scope>NUCLEOTIDE SEQUENCE</scope>
    <source>
        <strain>Type strain:CBS 4309</strain>
    </source>
</reference>
<dbReference type="GO" id="GO:0043048">
    <property type="term" value="P:dolichyl monophosphate biosynthetic process"/>
    <property type="evidence" value="ECO:0007669"/>
    <property type="project" value="EnsemblFungi"/>
</dbReference>
<accession>G0V8M7</accession>
<feature type="transmembrane region" description="Helical" evidence="10">
    <location>
        <begin position="20"/>
        <end position="37"/>
    </location>
</feature>
<evidence type="ECO:0000256" key="1">
    <source>
        <dbReference type="ARBA" id="ARBA00004477"/>
    </source>
</evidence>
<dbReference type="GO" id="GO:0005789">
    <property type="term" value="C:endoplasmic reticulum membrane"/>
    <property type="evidence" value="ECO:0007669"/>
    <property type="project" value="UniProtKB-SubCell"/>
</dbReference>
<dbReference type="OrthoDB" id="377083at2759"/>
<feature type="transmembrane region" description="Helical" evidence="10">
    <location>
        <begin position="168"/>
        <end position="188"/>
    </location>
</feature>
<organism evidence="11 12">
    <name type="scientific">Naumovozyma castellii</name>
    <name type="common">Yeast</name>
    <name type="synonym">Saccharomyces castellii</name>
    <dbReference type="NCBI Taxonomy" id="27288"/>
    <lineage>
        <taxon>Eukaryota</taxon>
        <taxon>Fungi</taxon>
        <taxon>Dikarya</taxon>
        <taxon>Ascomycota</taxon>
        <taxon>Saccharomycotina</taxon>
        <taxon>Saccharomycetes</taxon>
        <taxon>Saccharomycetales</taxon>
        <taxon>Saccharomycetaceae</taxon>
        <taxon>Naumovozyma</taxon>
    </lineage>
</organism>
<dbReference type="PANTHER" id="PTHR13205:SF15">
    <property type="entry name" value="DOLICHOL KINASE"/>
    <property type="match status" value="1"/>
</dbReference>
<evidence type="ECO:0000256" key="4">
    <source>
        <dbReference type="ARBA" id="ARBA00022679"/>
    </source>
</evidence>
<dbReference type="GeneID" id="96901304"/>
<keyword evidence="12" id="KW-1185">Reference proteome</keyword>
<dbReference type="RefSeq" id="XP_003674206.1">
    <property type="nucleotide sequence ID" value="XM_003674158.1"/>
</dbReference>
<keyword evidence="9 10" id="KW-0472">Membrane</keyword>
<proteinExistence type="inferred from homology"/>
<keyword evidence="5 10" id="KW-0812">Transmembrane</keyword>
<dbReference type="HOGENOM" id="CLU_031307_0_0_1"/>
<feature type="transmembrane region" description="Helical" evidence="10">
    <location>
        <begin position="135"/>
        <end position="156"/>
    </location>
</feature>
<dbReference type="InParanoid" id="G0V8M7"/>
<dbReference type="OMA" id="KNWENTF"/>
<feature type="transmembrane region" description="Helical" evidence="10">
    <location>
        <begin position="264"/>
        <end position="284"/>
    </location>
</feature>
<evidence type="ECO:0000313" key="11">
    <source>
        <dbReference type="EMBL" id="CCC67826.1"/>
    </source>
</evidence>
<dbReference type="FunCoup" id="G0V8M7">
    <property type="interactions" value="104"/>
</dbReference>
<comment type="similarity">
    <text evidence="2">Belongs to the polyprenol kinase family.</text>
</comment>
<dbReference type="KEGG" id="ncs:NCAS_0A12680"/>
<comment type="subcellular location">
    <subcellularLocation>
        <location evidence="1">Endoplasmic reticulum membrane</location>
        <topology evidence="1">Multi-pass membrane protein</topology>
    </subcellularLocation>
</comment>
<evidence type="ECO:0000256" key="8">
    <source>
        <dbReference type="ARBA" id="ARBA00022989"/>
    </source>
</evidence>
<gene>
    <name evidence="11" type="primary">NCAS0A12680</name>
    <name evidence="11" type="ordered locus">NCAS_0A12680</name>
</gene>
<feature type="transmembrane region" description="Helical" evidence="10">
    <location>
        <begin position="208"/>
        <end position="230"/>
    </location>
</feature>
<dbReference type="STRING" id="1064592.G0V8M7"/>